<proteinExistence type="predicted"/>
<dbReference type="EMBL" id="JH767192">
    <property type="protein sequence ID" value="EQC28670.1"/>
    <property type="molecule type" value="Genomic_DNA"/>
</dbReference>
<dbReference type="InParanoid" id="T0Q5G4"/>
<dbReference type="AlphaFoldDB" id="T0Q5G4"/>
<keyword evidence="2" id="KW-1185">Reference proteome</keyword>
<sequence>MGGNTISVVLHGNHGTCRTNTKMSCVAFGGQVTNYIGAQTCVKAVPTCDAVCCRDLYSGSWTRTR</sequence>
<evidence type="ECO:0000313" key="1">
    <source>
        <dbReference type="EMBL" id="EQC28670.1"/>
    </source>
</evidence>
<protein>
    <submittedName>
        <fullName evidence="1">Uncharacterized protein</fullName>
    </submittedName>
</protein>
<name>T0Q5G4_SAPDV</name>
<organism evidence="1 2">
    <name type="scientific">Saprolegnia diclina (strain VS20)</name>
    <dbReference type="NCBI Taxonomy" id="1156394"/>
    <lineage>
        <taxon>Eukaryota</taxon>
        <taxon>Sar</taxon>
        <taxon>Stramenopiles</taxon>
        <taxon>Oomycota</taxon>
        <taxon>Saprolegniomycetes</taxon>
        <taxon>Saprolegniales</taxon>
        <taxon>Saprolegniaceae</taxon>
        <taxon>Saprolegnia</taxon>
    </lineage>
</organism>
<accession>T0Q5G4</accession>
<reference evidence="1 2" key="1">
    <citation type="submission" date="2012-04" db="EMBL/GenBank/DDBJ databases">
        <title>The Genome Sequence of Saprolegnia declina VS20.</title>
        <authorList>
            <consortium name="The Broad Institute Genome Sequencing Platform"/>
            <person name="Russ C."/>
            <person name="Nusbaum C."/>
            <person name="Tyler B."/>
            <person name="van West P."/>
            <person name="Dieguez-Uribeondo J."/>
            <person name="de Bruijn I."/>
            <person name="Tripathy S."/>
            <person name="Jiang R."/>
            <person name="Young S.K."/>
            <person name="Zeng Q."/>
            <person name="Gargeya S."/>
            <person name="Fitzgerald M."/>
            <person name="Haas B."/>
            <person name="Abouelleil A."/>
            <person name="Alvarado L."/>
            <person name="Arachchi H.M."/>
            <person name="Berlin A."/>
            <person name="Chapman S.B."/>
            <person name="Goldberg J."/>
            <person name="Griggs A."/>
            <person name="Gujja S."/>
            <person name="Hansen M."/>
            <person name="Howarth C."/>
            <person name="Imamovic A."/>
            <person name="Larimer J."/>
            <person name="McCowen C."/>
            <person name="Montmayeur A."/>
            <person name="Murphy C."/>
            <person name="Neiman D."/>
            <person name="Pearson M."/>
            <person name="Priest M."/>
            <person name="Roberts A."/>
            <person name="Saif S."/>
            <person name="Shea T."/>
            <person name="Sisk P."/>
            <person name="Sykes S."/>
            <person name="Wortman J."/>
            <person name="Nusbaum C."/>
            <person name="Birren B."/>
        </authorList>
    </citation>
    <scope>NUCLEOTIDE SEQUENCE [LARGE SCALE GENOMIC DNA]</scope>
    <source>
        <strain evidence="1 2">VS20</strain>
    </source>
</reference>
<dbReference type="RefSeq" id="XP_008617862.1">
    <property type="nucleotide sequence ID" value="XM_008619640.1"/>
</dbReference>
<gene>
    <name evidence="1" type="ORF">SDRG_13547</name>
</gene>
<dbReference type="Proteomes" id="UP000030762">
    <property type="component" value="Unassembled WGS sequence"/>
</dbReference>
<dbReference type="GeneID" id="19954274"/>
<dbReference type="VEuPathDB" id="FungiDB:SDRG_13547"/>
<evidence type="ECO:0000313" key="2">
    <source>
        <dbReference type="Proteomes" id="UP000030762"/>
    </source>
</evidence>